<evidence type="ECO:0000256" key="1">
    <source>
        <dbReference type="SAM" id="MobiDB-lite"/>
    </source>
</evidence>
<evidence type="ECO:0000313" key="3">
    <source>
        <dbReference type="Proteomes" id="UP001459277"/>
    </source>
</evidence>
<protein>
    <submittedName>
        <fullName evidence="2">Uncharacterized protein</fullName>
    </submittedName>
</protein>
<dbReference type="EMBL" id="JAZDWU010000003">
    <property type="protein sequence ID" value="KAL0008561.1"/>
    <property type="molecule type" value="Genomic_DNA"/>
</dbReference>
<accession>A0AAW2DDV2</accession>
<feature type="compositionally biased region" description="Polar residues" evidence="1">
    <location>
        <begin position="223"/>
        <end position="236"/>
    </location>
</feature>
<proteinExistence type="predicted"/>
<sequence length="236" mass="26796">MSQEIEKMKGKHTRSQGMVDYMLDIEGLCPFPNVQLPPKFKMSKMDSFDGTGNPKNHLKQSVLAMKPLGLTKEQIILCFPRTLNGVPYNEAEAFTQQYSYNIQLDVSLRDLETTKQLSSESFSGFLMRWRGKTSKMPNRPCEKDQVRMVMKNILPTYGHQNAPIHLKTFVELYEVGIQAKNAINSQLIEKSDTKPQKKFRVGTSSNSGNNGEFIKPLDLGRYTPSTSAPNYNANEY</sequence>
<gene>
    <name evidence="2" type="ORF">SO802_010063</name>
</gene>
<evidence type="ECO:0000313" key="2">
    <source>
        <dbReference type="EMBL" id="KAL0008561.1"/>
    </source>
</evidence>
<dbReference type="AlphaFoldDB" id="A0AAW2DDV2"/>
<name>A0AAW2DDV2_9ROSI</name>
<reference evidence="2 3" key="1">
    <citation type="submission" date="2024-01" db="EMBL/GenBank/DDBJ databases">
        <title>A telomere-to-telomere, gap-free genome of sweet tea (Lithocarpus litseifolius).</title>
        <authorList>
            <person name="Zhou J."/>
        </authorList>
    </citation>
    <scope>NUCLEOTIDE SEQUENCE [LARGE SCALE GENOMIC DNA]</scope>
    <source>
        <strain evidence="2">Zhou-2022a</strain>
        <tissue evidence="2">Leaf</tissue>
    </source>
</reference>
<dbReference type="Proteomes" id="UP001459277">
    <property type="component" value="Unassembled WGS sequence"/>
</dbReference>
<organism evidence="2 3">
    <name type="scientific">Lithocarpus litseifolius</name>
    <dbReference type="NCBI Taxonomy" id="425828"/>
    <lineage>
        <taxon>Eukaryota</taxon>
        <taxon>Viridiplantae</taxon>
        <taxon>Streptophyta</taxon>
        <taxon>Embryophyta</taxon>
        <taxon>Tracheophyta</taxon>
        <taxon>Spermatophyta</taxon>
        <taxon>Magnoliopsida</taxon>
        <taxon>eudicotyledons</taxon>
        <taxon>Gunneridae</taxon>
        <taxon>Pentapetalae</taxon>
        <taxon>rosids</taxon>
        <taxon>fabids</taxon>
        <taxon>Fagales</taxon>
        <taxon>Fagaceae</taxon>
        <taxon>Lithocarpus</taxon>
    </lineage>
</organism>
<comment type="caution">
    <text evidence="2">The sequence shown here is derived from an EMBL/GenBank/DDBJ whole genome shotgun (WGS) entry which is preliminary data.</text>
</comment>
<feature type="region of interest" description="Disordered" evidence="1">
    <location>
        <begin position="188"/>
        <end position="236"/>
    </location>
</feature>
<keyword evidence="3" id="KW-1185">Reference proteome</keyword>